<dbReference type="KEGG" id="cart:PA27867_3365"/>
<dbReference type="EMBL" id="CP016282">
    <property type="protein sequence ID" value="ANP74294.1"/>
    <property type="molecule type" value="Genomic_DNA"/>
</dbReference>
<keyword evidence="3" id="KW-1185">Reference proteome</keyword>
<proteinExistence type="predicted"/>
<feature type="compositionally biased region" description="Basic and acidic residues" evidence="1">
    <location>
        <begin position="34"/>
        <end position="43"/>
    </location>
</feature>
<evidence type="ECO:0000313" key="2">
    <source>
        <dbReference type="EMBL" id="ANP74294.1"/>
    </source>
</evidence>
<sequence>MNLLVRVSHRCTAALTEAAQFVLYWVGGGNGDPERLRAADARRARARTTPPRASRSASGRSSRKR</sequence>
<protein>
    <submittedName>
        <fullName evidence="2">Uncharacterized protein</fullName>
    </submittedName>
</protein>
<dbReference type="RefSeq" id="WP_157109273.1">
    <property type="nucleotide sequence ID" value="NZ_CP016282.1"/>
</dbReference>
<organism evidence="2 3">
    <name type="scientific">Cryobacterium arcticum</name>
    <dbReference type="NCBI Taxonomy" id="670052"/>
    <lineage>
        <taxon>Bacteria</taxon>
        <taxon>Bacillati</taxon>
        <taxon>Actinomycetota</taxon>
        <taxon>Actinomycetes</taxon>
        <taxon>Micrococcales</taxon>
        <taxon>Microbacteriaceae</taxon>
        <taxon>Cryobacterium</taxon>
    </lineage>
</organism>
<accession>A0A1B1BNX8</accession>
<evidence type="ECO:0000313" key="3">
    <source>
        <dbReference type="Proteomes" id="UP000092582"/>
    </source>
</evidence>
<name>A0A1B1BNX8_9MICO</name>
<dbReference type="OrthoDB" id="5125826at2"/>
<dbReference type="AlphaFoldDB" id="A0A1B1BNX8"/>
<reference evidence="2 3" key="1">
    <citation type="submission" date="2016-06" db="EMBL/GenBank/DDBJ databases">
        <title>Genome sequencing of Cryobacterium arcticum PAMC 27867.</title>
        <authorList>
            <person name="Lee J."/>
            <person name="Kim O.-S."/>
        </authorList>
    </citation>
    <scope>NUCLEOTIDE SEQUENCE [LARGE SCALE GENOMIC DNA]</scope>
    <source>
        <strain evidence="2 3">PAMC 27867</strain>
    </source>
</reference>
<evidence type="ECO:0000256" key="1">
    <source>
        <dbReference type="SAM" id="MobiDB-lite"/>
    </source>
</evidence>
<dbReference type="STRING" id="670052.PA27867_3365"/>
<dbReference type="Proteomes" id="UP000092582">
    <property type="component" value="Chromosome 1"/>
</dbReference>
<gene>
    <name evidence="2" type="ORF">PA27867_3365</name>
</gene>
<feature type="region of interest" description="Disordered" evidence="1">
    <location>
        <begin position="34"/>
        <end position="65"/>
    </location>
</feature>
<feature type="compositionally biased region" description="Low complexity" evidence="1">
    <location>
        <begin position="47"/>
        <end position="65"/>
    </location>
</feature>